<accession>X6P425</accession>
<feature type="non-terminal residue" evidence="1">
    <location>
        <position position="109"/>
    </location>
</feature>
<dbReference type="Proteomes" id="UP000023152">
    <property type="component" value="Unassembled WGS sequence"/>
</dbReference>
<comment type="caution">
    <text evidence="1">The sequence shown here is derived from an EMBL/GenBank/DDBJ whole genome shotgun (WGS) entry which is preliminary data.</text>
</comment>
<keyword evidence="2" id="KW-1185">Reference proteome</keyword>
<dbReference type="EMBL" id="ASPP01003500">
    <property type="protein sequence ID" value="ETO33305.1"/>
    <property type="molecule type" value="Genomic_DNA"/>
</dbReference>
<organism evidence="1 2">
    <name type="scientific">Reticulomyxa filosa</name>
    <dbReference type="NCBI Taxonomy" id="46433"/>
    <lineage>
        <taxon>Eukaryota</taxon>
        <taxon>Sar</taxon>
        <taxon>Rhizaria</taxon>
        <taxon>Retaria</taxon>
        <taxon>Foraminifera</taxon>
        <taxon>Monothalamids</taxon>
        <taxon>Reticulomyxidae</taxon>
        <taxon>Reticulomyxa</taxon>
    </lineage>
</organism>
<dbReference type="OrthoDB" id="9049620at2759"/>
<evidence type="ECO:0008006" key="3">
    <source>
        <dbReference type="Google" id="ProtNLM"/>
    </source>
</evidence>
<proteinExistence type="predicted"/>
<evidence type="ECO:0000313" key="2">
    <source>
        <dbReference type="Proteomes" id="UP000023152"/>
    </source>
</evidence>
<dbReference type="Gene3D" id="3.30.40.10">
    <property type="entry name" value="Zinc/RING finger domain, C3HC4 (zinc finger)"/>
    <property type="match status" value="1"/>
</dbReference>
<protein>
    <recommendedName>
        <fullName evidence="3">TRAF-type domain-containing protein</fullName>
    </recommendedName>
</protein>
<dbReference type="AlphaFoldDB" id="X6P425"/>
<gene>
    <name evidence="1" type="ORF">RFI_03803</name>
</gene>
<dbReference type="InterPro" id="IPR013083">
    <property type="entry name" value="Znf_RING/FYVE/PHD"/>
</dbReference>
<name>X6P425_RETFI</name>
<reference evidence="1 2" key="1">
    <citation type="journal article" date="2013" name="Curr. Biol.">
        <title>The Genome of the Foraminiferan Reticulomyxa filosa.</title>
        <authorList>
            <person name="Glockner G."/>
            <person name="Hulsmann N."/>
            <person name="Schleicher M."/>
            <person name="Noegel A.A."/>
            <person name="Eichinger L."/>
            <person name="Gallinger C."/>
            <person name="Pawlowski J."/>
            <person name="Sierra R."/>
            <person name="Euteneuer U."/>
            <person name="Pillet L."/>
            <person name="Moustafa A."/>
            <person name="Platzer M."/>
            <person name="Groth M."/>
            <person name="Szafranski K."/>
            <person name="Schliwa M."/>
        </authorList>
    </citation>
    <scope>NUCLEOTIDE SEQUENCE [LARGE SCALE GENOMIC DNA]</scope>
</reference>
<evidence type="ECO:0000313" key="1">
    <source>
        <dbReference type="EMBL" id="ETO33305.1"/>
    </source>
</evidence>
<sequence>MSEAKEDNTIKGVLFSFNQQSCFNKDWILQLNQPKVVDDFICLICKQVVNNPVEINCPQHEDVEETLLAGEDCLKQLLFNNDNTCPVQSHTNCKYGKNKLAKRYINDLI</sequence>